<feature type="region of interest" description="Disordered" evidence="6">
    <location>
        <begin position="1"/>
        <end position="20"/>
    </location>
</feature>
<dbReference type="InterPro" id="IPR003439">
    <property type="entry name" value="ABC_transporter-like_ATP-bd"/>
</dbReference>
<keyword evidence="8" id="KW-0378">Hydrolase</keyword>
<name>A0A1W1I9Y0_9BACT</name>
<dbReference type="EC" id="3.6.3.-" evidence="8"/>
<dbReference type="InterPro" id="IPR027417">
    <property type="entry name" value="P-loop_NTPase"/>
</dbReference>
<keyword evidence="4" id="KW-1278">Translocase</keyword>
<evidence type="ECO:0000313" key="9">
    <source>
        <dbReference type="Proteomes" id="UP000192042"/>
    </source>
</evidence>
<keyword evidence="2" id="KW-0547">Nucleotide-binding</keyword>
<protein>
    <submittedName>
        <fullName evidence="8">Putative Vitamin B12 import system, ATP-binding protein BtuD</fullName>
        <ecNumber evidence="8">3.6.3.-</ecNumber>
    </submittedName>
</protein>
<keyword evidence="3 8" id="KW-0067">ATP-binding</keyword>
<evidence type="ECO:0000256" key="3">
    <source>
        <dbReference type="ARBA" id="ARBA00022840"/>
    </source>
</evidence>
<evidence type="ECO:0000313" key="8">
    <source>
        <dbReference type="EMBL" id="SLM49721.1"/>
    </source>
</evidence>
<dbReference type="RefSeq" id="WP_231989411.1">
    <property type="nucleotide sequence ID" value="NZ_LT828648.1"/>
</dbReference>
<evidence type="ECO:0000256" key="4">
    <source>
        <dbReference type="ARBA" id="ARBA00022967"/>
    </source>
</evidence>
<evidence type="ECO:0000256" key="2">
    <source>
        <dbReference type="ARBA" id="ARBA00022741"/>
    </source>
</evidence>
<dbReference type="PROSITE" id="PS00211">
    <property type="entry name" value="ABC_TRANSPORTER_1"/>
    <property type="match status" value="1"/>
</dbReference>
<organism evidence="8 9">
    <name type="scientific">Nitrospira japonica</name>
    <dbReference type="NCBI Taxonomy" id="1325564"/>
    <lineage>
        <taxon>Bacteria</taxon>
        <taxon>Pseudomonadati</taxon>
        <taxon>Nitrospirota</taxon>
        <taxon>Nitrospiria</taxon>
        <taxon>Nitrospirales</taxon>
        <taxon>Nitrospiraceae</taxon>
        <taxon>Nitrospira</taxon>
    </lineage>
</organism>
<dbReference type="InterPro" id="IPR017871">
    <property type="entry name" value="ABC_transporter-like_CS"/>
</dbReference>
<dbReference type="EMBL" id="LT828648">
    <property type="protein sequence ID" value="SLM49721.1"/>
    <property type="molecule type" value="Genomic_DNA"/>
</dbReference>
<dbReference type="FunFam" id="3.40.50.300:FF:000134">
    <property type="entry name" value="Iron-enterobactin ABC transporter ATP-binding protein"/>
    <property type="match status" value="1"/>
</dbReference>
<comment type="function">
    <text evidence="5">Part of the ABC transporter complex HmuTUV involved in hemin import. Responsible for energy coupling to the transport system.</text>
</comment>
<dbReference type="KEGG" id="nja:NSJP_3554"/>
<sequence length="296" mass="33192">MTAYPGHDLSSEPSESVDRGPFPVYDARSVRFHYGRMDPDAPQWALRDVSFSVKPGEMLGIVGPNGSGKTSLLKLLARIIPEQQGTIRLFGNRLTELRQEDVARDVGFVPQDTSQTFPFTVTETVLMGRFPHRHRAPWDLGFGWDSPGDRAIAQQAMVTMDVWKLATRRVTELSGGERQRVVIARALTQEPRVLLLDEPTAFLDLQHQVGICVLLHRLKQERGLTIVLVSHDLNLASQYCDRVLLLDRGQVVRLGVPSEVVQRDVLEAVYRCRVLVDCHPVSGLPRVTLPSRDMVT</sequence>
<gene>
    <name evidence="8" type="ORF">NSJP_3554</name>
</gene>
<evidence type="ECO:0000259" key="7">
    <source>
        <dbReference type="PROSITE" id="PS50893"/>
    </source>
</evidence>
<dbReference type="STRING" id="1325564.NSJP_3554"/>
<proteinExistence type="predicted"/>
<dbReference type="Pfam" id="PF00005">
    <property type="entry name" value="ABC_tran"/>
    <property type="match status" value="1"/>
</dbReference>
<dbReference type="PANTHER" id="PTHR42794">
    <property type="entry name" value="HEMIN IMPORT ATP-BINDING PROTEIN HMUV"/>
    <property type="match status" value="1"/>
</dbReference>
<keyword evidence="9" id="KW-1185">Reference proteome</keyword>
<dbReference type="InterPro" id="IPR003593">
    <property type="entry name" value="AAA+_ATPase"/>
</dbReference>
<evidence type="ECO:0000256" key="6">
    <source>
        <dbReference type="SAM" id="MobiDB-lite"/>
    </source>
</evidence>
<dbReference type="PANTHER" id="PTHR42794:SF1">
    <property type="entry name" value="HEMIN IMPORT ATP-BINDING PROTEIN HMUV"/>
    <property type="match status" value="1"/>
</dbReference>
<feature type="domain" description="ABC transporter" evidence="7">
    <location>
        <begin position="25"/>
        <end position="273"/>
    </location>
</feature>
<dbReference type="GO" id="GO:0005524">
    <property type="term" value="F:ATP binding"/>
    <property type="evidence" value="ECO:0007669"/>
    <property type="project" value="UniProtKB-KW"/>
</dbReference>
<dbReference type="SMART" id="SM00382">
    <property type="entry name" value="AAA"/>
    <property type="match status" value="1"/>
</dbReference>
<dbReference type="GO" id="GO:0016887">
    <property type="term" value="F:ATP hydrolysis activity"/>
    <property type="evidence" value="ECO:0007669"/>
    <property type="project" value="InterPro"/>
</dbReference>
<dbReference type="Proteomes" id="UP000192042">
    <property type="component" value="Chromosome I"/>
</dbReference>
<dbReference type="SUPFAM" id="SSF52540">
    <property type="entry name" value="P-loop containing nucleoside triphosphate hydrolases"/>
    <property type="match status" value="1"/>
</dbReference>
<dbReference type="PROSITE" id="PS50893">
    <property type="entry name" value="ABC_TRANSPORTER_2"/>
    <property type="match status" value="1"/>
</dbReference>
<keyword evidence="1" id="KW-0813">Transport</keyword>
<accession>A0A1W1I9Y0</accession>
<evidence type="ECO:0000256" key="5">
    <source>
        <dbReference type="ARBA" id="ARBA00037066"/>
    </source>
</evidence>
<reference evidence="8 9" key="1">
    <citation type="submission" date="2017-03" db="EMBL/GenBank/DDBJ databases">
        <authorList>
            <person name="Afonso C.L."/>
            <person name="Miller P.J."/>
            <person name="Scott M.A."/>
            <person name="Spackman E."/>
            <person name="Goraichik I."/>
            <person name="Dimitrov K.M."/>
            <person name="Suarez D.L."/>
            <person name="Swayne D.E."/>
        </authorList>
    </citation>
    <scope>NUCLEOTIDE SEQUENCE [LARGE SCALE GENOMIC DNA]</scope>
    <source>
        <strain evidence="8">Genome sequencing of Nitrospira japonica strain NJ11</strain>
    </source>
</reference>
<evidence type="ECO:0000256" key="1">
    <source>
        <dbReference type="ARBA" id="ARBA00022448"/>
    </source>
</evidence>
<dbReference type="CDD" id="cd03214">
    <property type="entry name" value="ABC_Iron-Siderophores_B12_Hemin"/>
    <property type="match status" value="1"/>
</dbReference>
<dbReference type="Gene3D" id="3.40.50.300">
    <property type="entry name" value="P-loop containing nucleotide triphosphate hydrolases"/>
    <property type="match status" value="1"/>
</dbReference>
<dbReference type="AlphaFoldDB" id="A0A1W1I9Y0"/>